<dbReference type="VEuPathDB" id="FungiDB:C8Q69DRAFT_471513"/>
<dbReference type="AlphaFoldDB" id="A0A443HSJ7"/>
<dbReference type="RefSeq" id="XP_028484430.1">
    <property type="nucleotide sequence ID" value="XM_028630913.1"/>
</dbReference>
<reference evidence="1 2" key="1">
    <citation type="journal article" date="2018" name="Front. Microbiol.">
        <title>Genomic and genetic insights into a cosmopolitan fungus, Paecilomyces variotii (Eurotiales).</title>
        <authorList>
            <person name="Urquhart A.S."/>
            <person name="Mondo S.J."/>
            <person name="Makela M.R."/>
            <person name="Hane J.K."/>
            <person name="Wiebenga A."/>
            <person name="He G."/>
            <person name="Mihaltcheva S."/>
            <person name="Pangilinan J."/>
            <person name="Lipzen A."/>
            <person name="Barry K."/>
            <person name="de Vries R.P."/>
            <person name="Grigoriev I.V."/>
            <person name="Idnurm A."/>
        </authorList>
    </citation>
    <scope>NUCLEOTIDE SEQUENCE [LARGE SCALE GENOMIC DNA]</scope>
    <source>
        <strain evidence="1 2">CBS 101075</strain>
    </source>
</reference>
<organism evidence="1 2">
    <name type="scientific">Byssochlamys spectabilis</name>
    <name type="common">Paecilomyces variotii</name>
    <dbReference type="NCBI Taxonomy" id="264951"/>
    <lineage>
        <taxon>Eukaryota</taxon>
        <taxon>Fungi</taxon>
        <taxon>Dikarya</taxon>
        <taxon>Ascomycota</taxon>
        <taxon>Pezizomycotina</taxon>
        <taxon>Eurotiomycetes</taxon>
        <taxon>Eurotiomycetidae</taxon>
        <taxon>Eurotiales</taxon>
        <taxon>Thermoascaceae</taxon>
        <taxon>Paecilomyces</taxon>
    </lineage>
</organism>
<comment type="caution">
    <text evidence="1">The sequence shown here is derived from an EMBL/GenBank/DDBJ whole genome shotgun (WGS) entry which is preliminary data.</text>
</comment>
<evidence type="ECO:0000313" key="2">
    <source>
        <dbReference type="Proteomes" id="UP000283841"/>
    </source>
</evidence>
<dbReference type="Proteomes" id="UP000283841">
    <property type="component" value="Unassembled WGS sequence"/>
</dbReference>
<dbReference type="STRING" id="264951.A0A443HSJ7"/>
<dbReference type="GeneID" id="39600190"/>
<keyword evidence="2" id="KW-1185">Reference proteome</keyword>
<dbReference type="EMBL" id="RCNU01000007">
    <property type="protein sequence ID" value="RWQ94785.1"/>
    <property type="molecule type" value="Genomic_DNA"/>
</dbReference>
<accession>A0A443HSJ7</accession>
<gene>
    <name evidence="1" type="ORF">C8Q69DRAFT_471513</name>
</gene>
<sequence length="192" mass="22087">MAAPMQIDSELYEQYDKEWVARALWDPVEYQSFRNNQLRIQRAAIEQFPNSADLIADSQDRINWIEKHTPAGPVFPPSEPIGLTLLAYHCIERLKYSLAHMPFLSESKRVNINAVIRAYRSGSLIPKPGDITYWYAGIQKEDPGPPGQRDEALARWTKEHGEGSMWIESVSVFFFPLRCLSLCAVEERYPTK</sequence>
<protein>
    <submittedName>
        <fullName evidence="1">Uncharacterized protein</fullName>
    </submittedName>
</protein>
<evidence type="ECO:0000313" key="1">
    <source>
        <dbReference type="EMBL" id="RWQ94785.1"/>
    </source>
</evidence>
<proteinExistence type="predicted"/>
<name>A0A443HSJ7_BYSSP</name>